<dbReference type="RefSeq" id="WP_338200062.1">
    <property type="nucleotide sequence ID" value="NZ_JAEKNR010000072.1"/>
</dbReference>
<dbReference type="InterPro" id="IPR023210">
    <property type="entry name" value="NADP_OxRdtase_dom"/>
</dbReference>
<dbReference type="Proteomes" id="UP000612893">
    <property type="component" value="Unassembled WGS sequence"/>
</dbReference>
<dbReference type="PANTHER" id="PTHR43364:SF4">
    <property type="entry name" value="NAD(P)-LINKED OXIDOREDUCTASE SUPERFAMILY PROTEIN"/>
    <property type="match status" value="1"/>
</dbReference>
<organism evidence="3 4">
    <name type="scientific">Candidatus Nephthysia bennettiae</name>
    <dbReference type="NCBI Taxonomy" id="3127016"/>
    <lineage>
        <taxon>Bacteria</taxon>
        <taxon>Bacillati</taxon>
        <taxon>Candidatus Dormiibacterota</taxon>
        <taxon>Candidatus Dormibacteria</taxon>
        <taxon>Candidatus Dormibacterales</taxon>
        <taxon>Candidatus Dormibacteraceae</taxon>
        <taxon>Candidatus Nephthysia</taxon>
    </lineage>
</organism>
<dbReference type="GO" id="GO:0016491">
    <property type="term" value="F:oxidoreductase activity"/>
    <property type="evidence" value="ECO:0007669"/>
    <property type="project" value="UniProtKB-KW"/>
</dbReference>
<reference evidence="3" key="1">
    <citation type="submission" date="2020-10" db="EMBL/GenBank/DDBJ databases">
        <title>Ca. Dormibacterota MAGs.</title>
        <authorList>
            <person name="Montgomery K."/>
        </authorList>
    </citation>
    <scope>NUCLEOTIDE SEQUENCE [LARGE SCALE GENOMIC DNA]</scope>
    <source>
        <strain evidence="3">SC8812_S17_10</strain>
    </source>
</reference>
<dbReference type="FunFam" id="3.20.20.100:FF:000004">
    <property type="entry name" value="Oxidoreductase, aldo/keto reductase"/>
    <property type="match status" value="1"/>
</dbReference>
<keyword evidence="4" id="KW-1185">Reference proteome</keyword>
<proteinExistence type="predicted"/>
<dbReference type="AlphaFoldDB" id="A0A934K3A0"/>
<gene>
    <name evidence="3" type="ORF">JF922_06175</name>
</gene>
<evidence type="ECO:0000313" key="3">
    <source>
        <dbReference type="EMBL" id="MBJ7597655.1"/>
    </source>
</evidence>
<evidence type="ECO:0000313" key="4">
    <source>
        <dbReference type="Proteomes" id="UP000612893"/>
    </source>
</evidence>
<feature type="domain" description="NADP-dependent oxidoreductase" evidence="2">
    <location>
        <begin position="15"/>
        <end position="314"/>
    </location>
</feature>
<comment type="caution">
    <text evidence="3">The sequence shown here is derived from an EMBL/GenBank/DDBJ whole genome shotgun (WGS) entry which is preliminary data.</text>
</comment>
<dbReference type="SUPFAM" id="SSF51430">
    <property type="entry name" value="NAD(P)-linked oxidoreductase"/>
    <property type="match status" value="1"/>
</dbReference>
<dbReference type="InterPro" id="IPR050523">
    <property type="entry name" value="AKR_Detox_Biosynth"/>
</dbReference>
<evidence type="ECO:0000256" key="1">
    <source>
        <dbReference type="ARBA" id="ARBA00023002"/>
    </source>
</evidence>
<sequence length="342" mass="37739">MQFKYLGRTGVLVSELCLGAMTFGREADEPASHAMLDRFVEAGGNFVDTANVYAEGRSEEIIGRWLTARGGRDDIVLATKVRFATGEGPNDVGLSRKHMLHAVHASLRRLATDYVDLLQIHTWDPGTPLEETLRTLDQLVREGVVRYVGASNLTGWQLERSLQLARTHGWERFTTLQPQYNLLSRGIEWEVLPVCAEHGVGVIPWGPLAGGWLTGKHRPSGPAPGSRVVSALPEHAEAWQRRAEERTWAVLGVVREIAERHGASPAQVALNWLRAKPPVTAPILGARSLEQLQDNLACADWQLTSEEVAELDHVSAVELPYPYDFIENASAQRLQSPSRGNA</sequence>
<dbReference type="EMBL" id="JAEKNR010000072">
    <property type="protein sequence ID" value="MBJ7597655.1"/>
    <property type="molecule type" value="Genomic_DNA"/>
</dbReference>
<evidence type="ECO:0000259" key="2">
    <source>
        <dbReference type="Pfam" id="PF00248"/>
    </source>
</evidence>
<keyword evidence="1" id="KW-0560">Oxidoreductase</keyword>
<name>A0A934K3A0_9BACT</name>
<dbReference type="PANTHER" id="PTHR43364">
    <property type="entry name" value="NADH-SPECIFIC METHYLGLYOXAL REDUCTASE-RELATED"/>
    <property type="match status" value="1"/>
</dbReference>
<dbReference type="PRINTS" id="PR00069">
    <property type="entry name" value="ALDKETRDTASE"/>
</dbReference>
<dbReference type="InterPro" id="IPR036812">
    <property type="entry name" value="NAD(P)_OxRdtase_dom_sf"/>
</dbReference>
<dbReference type="Gene3D" id="3.20.20.100">
    <property type="entry name" value="NADP-dependent oxidoreductase domain"/>
    <property type="match status" value="1"/>
</dbReference>
<dbReference type="GO" id="GO:0005829">
    <property type="term" value="C:cytosol"/>
    <property type="evidence" value="ECO:0007669"/>
    <property type="project" value="UniProtKB-ARBA"/>
</dbReference>
<protein>
    <submittedName>
        <fullName evidence="3">Aldo/keto reductase</fullName>
    </submittedName>
</protein>
<accession>A0A934K3A0</accession>
<dbReference type="InterPro" id="IPR020471">
    <property type="entry name" value="AKR"/>
</dbReference>
<dbReference type="Pfam" id="PF00248">
    <property type="entry name" value="Aldo_ket_red"/>
    <property type="match status" value="1"/>
</dbReference>
<dbReference type="CDD" id="cd19081">
    <property type="entry name" value="AKR_AKR9C1"/>
    <property type="match status" value="1"/>
</dbReference>